<evidence type="ECO:0000313" key="2">
    <source>
        <dbReference type="EMBL" id="MDB6179599.1"/>
    </source>
</evidence>
<dbReference type="RefSeq" id="WP_271890693.1">
    <property type="nucleotide sequence ID" value="NZ_JAQBIE010000044.1"/>
</dbReference>
<dbReference type="SUPFAM" id="SSF63829">
    <property type="entry name" value="Calcium-dependent phosphotriesterase"/>
    <property type="match status" value="1"/>
</dbReference>
<comment type="caution">
    <text evidence="2">The sequence shown here is derived from an EMBL/GenBank/DDBJ whole genome shotgun (WGS) entry which is preliminary data.</text>
</comment>
<dbReference type="InterPro" id="IPR028992">
    <property type="entry name" value="Hedgehog/Intein_dom"/>
</dbReference>
<proteinExistence type="predicted"/>
<gene>
    <name evidence="2" type="ORF">PAF17_19210</name>
</gene>
<keyword evidence="3" id="KW-1185">Reference proteome</keyword>
<dbReference type="Pfam" id="PF13403">
    <property type="entry name" value="Hint_2"/>
    <property type="match status" value="1"/>
</dbReference>
<name>A0ABT4ZK72_9RHOB</name>
<dbReference type="SUPFAM" id="SSF51294">
    <property type="entry name" value="Hedgehog/intein (Hint) domain"/>
    <property type="match status" value="1"/>
</dbReference>
<protein>
    <submittedName>
        <fullName evidence="2">Hint domain-containing protein</fullName>
    </submittedName>
</protein>
<accession>A0ABT4ZK72</accession>
<dbReference type="Gene3D" id="2.170.16.10">
    <property type="entry name" value="Hedgehog/Intein (Hint) domain"/>
    <property type="match status" value="1"/>
</dbReference>
<dbReference type="InterPro" id="IPR036844">
    <property type="entry name" value="Hint_dom_sf"/>
</dbReference>
<evidence type="ECO:0000259" key="1">
    <source>
        <dbReference type="Pfam" id="PF13403"/>
    </source>
</evidence>
<dbReference type="Proteomes" id="UP001165641">
    <property type="component" value="Unassembled WGS sequence"/>
</dbReference>
<organism evidence="2 3">
    <name type="scientific">Paracoccus onchidii</name>
    <dbReference type="NCBI Taxonomy" id="3017813"/>
    <lineage>
        <taxon>Bacteria</taxon>
        <taxon>Pseudomonadati</taxon>
        <taxon>Pseudomonadota</taxon>
        <taxon>Alphaproteobacteria</taxon>
        <taxon>Rhodobacterales</taxon>
        <taxon>Paracoccaceae</taxon>
        <taxon>Paracoccus</taxon>
    </lineage>
</organism>
<sequence length="431" mass="46731">MTKIYMAYDDNSGSPLSAGGRTTTTLEFDNPGDVIDFSNGSPPGGVGTDNVSPRDYSNGITYNQDTGQWIAAAASDGIYVFNSFEEYSSNNAPAEKYDYRSSAVTFNNGFTYNSSDGFYYAASSNSAGVFKFASLDDMASVTSDEFLPYVTGGLNYSNGIEYNPSTNTWYAATDNGLNSKGALYEFSSLDDLLAGPSLALNTWQYDRNIVSYEAGIAALCFCKGTLIETINGDVAVEKLQPGDVVHTVSNGRSEIVWCGSSIFSKEAAEKNDLIPVRIPKGALGKDLPNQDLYVSPQHRILTASRIVERMFGVGEGLIAAKKLVGHNGINYNFNGNEFAEYYHIRLGRHDVLLANGCPTESLKIGNQTERSLSQESLYILKDSLKSAGLPYDVDEAPARFLIVGNKAKSLVDRHAKNGKYMLESGVVKTMI</sequence>
<evidence type="ECO:0000313" key="3">
    <source>
        <dbReference type="Proteomes" id="UP001165641"/>
    </source>
</evidence>
<feature type="domain" description="Hedgehog/Intein (Hint)" evidence="1">
    <location>
        <begin position="220"/>
        <end position="365"/>
    </location>
</feature>
<reference evidence="2" key="1">
    <citation type="submission" date="2022-12" db="EMBL/GenBank/DDBJ databases">
        <title>Paracoccus onchidii sp. nov., isolated from a marine invertebrate from the South China Sea.</title>
        <authorList>
            <person name="Xu S."/>
            <person name="Liu Z."/>
            <person name="Xu Y."/>
        </authorList>
    </citation>
    <scope>NUCLEOTIDE SEQUENCE</scope>
    <source>
        <strain evidence="2">Z330</strain>
    </source>
</reference>
<dbReference type="EMBL" id="JAQBIE010000044">
    <property type="protein sequence ID" value="MDB6179599.1"/>
    <property type="molecule type" value="Genomic_DNA"/>
</dbReference>